<accession>A0A9D1XTB5</accession>
<dbReference type="EMBL" id="DXEN01000090">
    <property type="protein sequence ID" value="HIX87377.1"/>
    <property type="molecule type" value="Genomic_DNA"/>
</dbReference>
<name>A0A9D1XTB5_9BACT</name>
<dbReference type="AlphaFoldDB" id="A0A9D1XTB5"/>
<dbReference type="Proteomes" id="UP000823847">
    <property type="component" value="Unassembled WGS sequence"/>
</dbReference>
<comment type="caution">
    <text evidence="1">The sequence shown here is derived from an EMBL/GenBank/DDBJ whole genome shotgun (WGS) entry which is preliminary data.</text>
</comment>
<organism evidence="1 2">
    <name type="scientific">Candidatus Parabacteroides intestinigallinarum</name>
    <dbReference type="NCBI Taxonomy" id="2838722"/>
    <lineage>
        <taxon>Bacteria</taxon>
        <taxon>Pseudomonadati</taxon>
        <taxon>Bacteroidota</taxon>
        <taxon>Bacteroidia</taxon>
        <taxon>Bacteroidales</taxon>
        <taxon>Tannerellaceae</taxon>
        <taxon>Parabacteroides</taxon>
    </lineage>
</organism>
<protein>
    <submittedName>
        <fullName evidence="1">Addiction module toxin RelE</fullName>
    </submittedName>
</protein>
<proteinExistence type="predicted"/>
<gene>
    <name evidence="1" type="ORF">H9848_12350</name>
</gene>
<reference evidence="1" key="2">
    <citation type="submission" date="2021-04" db="EMBL/GenBank/DDBJ databases">
        <authorList>
            <person name="Gilroy R."/>
        </authorList>
    </citation>
    <scope>NUCLEOTIDE SEQUENCE</scope>
    <source>
        <strain evidence="1">ChiHecec2B26-12326</strain>
    </source>
</reference>
<reference evidence="1" key="1">
    <citation type="journal article" date="2021" name="PeerJ">
        <title>Extensive microbial diversity within the chicken gut microbiome revealed by metagenomics and culture.</title>
        <authorList>
            <person name="Gilroy R."/>
            <person name="Ravi A."/>
            <person name="Getino M."/>
            <person name="Pursley I."/>
            <person name="Horton D.L."/>
            <person name="Alikhan N.F."/>
            <person name="Baker D."/>
            <person name="Gharbi K."/>
            <person name="Hall N."/>
            <person name="Watson M."/>
            <person name="Adriaenssens E.M."/>
            <person name="Foster-Nyarko E."/>
            <person name="Jarju S."/>
            <person name="Secka A."/>
            <person name="Antonio M."/>
            <person name="Oren A."/>
            <person name="Chaudhuri R.R."/>
            <person name="La Ragione R."/>
            <person name="Hildebrand F."/>
            <person name="Pallen M.J."/>
        </authorList>
    </citation>
    <scope>NUCLEOTIDE SEQUENCE</scope>
    <source>
        <strain evidence="1">ChiHecec2B26-12326</strain>
    </source>
</reference>
<evidence type="ECO:0000313" key="1">
    <source>
        <dbReference type="EMBL" id="HIX87377.1"/>
    </source>
</evidence>
<sequence length="112" mass="12589">MSPLSFLLNSRKRLSVLAKRYRSLGQDLEALVDSLRENPIQGVDLGYGLRKLRMAISSKGKGKSGGARVITHTFIWEELKGVIKLLAIYDKSECDSIPDSELRELMRRNGLL</sequence>
<evidence type="ECO:0000313" key="2">
    <source>
        <dbReference type="Proteomes" id="UP000823847"/>
    </source>
</evidence>